<evidence type="ECO:0000313" key="2">
    <source>
        <dbReference type="Proteomes" id="UP000834106"/>
    </source>
</evidence>
<accession>A0AAD2A5X9</accession>
<sequence length="157" mass="18576">MFLWVLPSRIKFRTEWVYGINFSEEKDDESIRLLMKPECMKSMVVMLQRGSGDARFCTISIFLKMVKADYHWNYVAQDQGQMLQQNWREICLVAFQFSFQRKRFGGNVGIWDSEGLVAPLHISGRSTTKDRVVKIFKLYSRRWSWLMKNRNSICGLS</sequence>
<proteinExistence type="predicted"/>
<gene>
    <name evidence="1" type="ORF">FPE_LOCUS29625</name>
</gene>
<evidence type="ECO:0000313" key="1">
    <source>
        <dbReference type="EMBL" id="CAI9782195.1"/>
    </source>
</evidence>
<protein>
    <submittedName>
        <fullName evidence="1">Uncharacterized protein</fullName>
    </submittedName>
</protein>
<reference evidence="1" key="1">
    <citation type="submission" date="2023-05" db="EMBL/GenBank/DDBJ databases">
        <authorList>
            <person name="Huff M."/>
        </authorList>
    </citation>
    <scope>NUCLEOTIDE SEQUENCE</scope>
</reference>
<dbReference type="AlphaFoldDB" id="A0AAD2A5X9"/>
<dbReference type="Proteomes" id="UP000834106">
    <property type="component" value="Chromosome 18"/>
</dbReference>
<organism evidence="1 2">
    <name type="scientific">Fraxinus pennsylvanica</name>
    <dbReference type="NCBI Taxonomy" id="56036"/>
    <lineage>
        <taxon>Eukaryota</taxon>
        <taxon>Viridiplantae</taxon>
        <taxon>Streptophyta</taxon>
        <taxon>Embryophyta</taxon>
        <taxon>Tracheophyta</taxon>
        <taxon>Spermatophyta</taxon>
        <taxon>Magnoliopsida</taxon>
        <taxon>eudicotyledons</taxon>
        <taxon>Gunneridae</taxon>
        <taxon>Pentapetalae</taxon>
        <taxon>asterids</taxon>
        <taxon>lamiids</taxon>
        <taxon>Lamiales</taxon>
        <taxon>Oleaceae</taxon>
        <taxon>Oleeae</taxon>
        <taxon>Fraxinus</taxon>
    </lineage>
</organism>
<dbReference type="EMBL" id="OU503053">
    <property type="protein sequence ID" value="CAI9782195.1"/>
    <property type="molecule type" value="Genomic_DNA"/>
</dbReference>
<keyword evidence="2" id="KW-1185">Reference proteome</keyword>
<name>A0AAD2A5X9_9LAMI</name>